<gene>
    <name evidence="1" type="ORF">DEALK_11510</name>
</gene>
<sequence>MAMKLVTHRTYCTDCKCLVMGVQEKNGNQLKLLCPKCKRPLWTFSGYTWRYLKKID</sequence>
<proteinExistence type="predicted"/>
<comment type="caution">
    <text evidence="1">The sequence shown here is derived from an EMBL/GenBank/DDBJ whole genome shotgun (WGS) entry which is preliminary data.</text>
</comment>
<dbReference type="EMBL" id="LFDV01000002">
    <property type="protein sequence ID" value="KTB48305.1"/>
    <property type="molecule type" value="Genomic_DNA"/>
</dbReference>
<evidence type="ECO:0000313" key="1">
    <source>
        <dbReference type="EMBL" id="KTB48305.1"/>
    </source>
</evidence>
<accession>A0A0W0GIF8</accession>
<keyword evidence="2" id="KW-1185">Reference proteome</keyword>
<protein>
    <submittedName>
        <fullName evidence="1">Uncharacterized protein</fullName>
    </submittedName>
</protein>
<reference evidence="1 2" key="1">
    <citation type="submission" date="2015-06" db="EMBL/GenBank/DDBJ databases">
        <title>Genome sequence of the organohalide-respiring Dehalogenimonas alkenigignens type strain (IP3-3T).</title>
        <authorList>
            <person name="Key T.A."/>
            <person name="Richmond D.P."/>
            <person name="Bowman K.S."/>
            <person name="Cho Y.-J."/>
            <person name="Chun J."/>
            <person name="da Costa M.S."/>
            <person name="Rainey F.A."/>
            <person name="Moe W.M."/>
        </authorList>
    </citation>
    <scope>NUCLEOTIDE SEQUENCE [LARGE SCALE GENOMIC DNA]</scope>
    <source>
        <strain evidence="1 2">IP3-3</strain>
    </source>
</reference>
<dbReference type="AlphaFoldDB" id="A0A0W0GIF8"/>
<organism evidence="1 2">
    <name type="scientific">Dehalogenimonas alkenigignens</name>
    <dbReference type="NCBI Taxonomy" id="1217799"/>
    <lineage>
        <taxon>Bacteria</taxon>
        <taxon>Bacillati</taxon>
        <taxon>Chloroflexota</taxon>
        <taxon>Dehalococcoidia</taxon>
        <taxon>Dehalococcoidales</taxon>
        <taxon>Dehalococcoidaceae</taxon>
        <taxon>Dehalogenimonas</taxon>
    </lineage>
</organism>
<evidence type="ECO:0000313" key="2">
    <source>
        <dbReference type="Proteomes" id="UP000053947"/>
    </source>
</evidence>
<dbReference type="Proteomes" id="UP000053947">
    <property type="component" value="Unassembled WGS sequence"/>
</dbReference>
<name>A0A0W0GIF8_9CHLR</name>
<dbReference type="STRING" id="1217799.DEALK_11510"/>